<feature type="region of interest" description="Disordered" evidence="2">
    <location>
        <begin position="884"/>
        <end position="1016"/>
    </location>
</feature>
<dbReference type="InterPro" id="IPR008936">
    <property type="entry name" value="Rho_GTPase_activation_prot"/>
</dbReference>
<keyword evidence="1" id="KW-0343">GTPase activation</keyword>
<evidence type="ECO:0000313" key="4">
    <source>
        <dbReference type="EMBL" id="TRY69561.1"/>
    </source>
</evidence>
<feature type="compositionally biased region" description="Polar residues" evidence="2">
    <location>
        <begin position="776"/>
        <end position="787"/>
    </location>
</feature>
<feature type="compositionally biased region" description="Low complexity" evidence="2">
    <location>
        <begin position="903"/>
        <end position="913"/>
    </location>
</feature>
<feature type="domain" description="Rho-GAP" evidence="3">
    <location>
        <begin position="461"/>
        <end position="649"/>
    </location>
</feature>
<evidence type="ECO:0000256" key="2">
    <source>
        <dbReference type="SAM" id="MobiDB-lite"/>
    </source>
</evidence>
<feature type="compositionally biased region" description="Low complexity" evidence="2">
    <location>
        <begin position="1106"/>
        <end position="1120"/>
    </location>
</feature>
<reference evidence="4 5" key="1">
    <citation type="journal article" date="2018" name="Nat. Ecol. Evol.">
        <title>Genomic signatures of mitonuclear coevolution across populations of Tigriopus californicus.</title>
        <authorList>
            <person name="Barreto F.S."/>
            <person name="Watson E.T."/>
            <person name="Lima T.G."/>
            <person name="Willett C.S."/>
            <person name="Edmands S."/>
            <person name="Li W."/>
            <person name="Burton R.S."/>
        </authorList>
    </citation>
    <scope>NUCLEOTIDE SEQUENCE [LARGE SCALE GENOMIC DNA]</scope>
    <source>
        <strain evidence="4 5">San Diego</strain>
    </source>
</reference>
<organism evidence="4 5">
    <name type="scientific">Tigriopus californicus</name>
    <name type="common">Marine copepod</name>
    <dbReference type="NCBI Taxonomy" id="6832"/>
    <lineage>
        <taxon>Eukaryota</taxon>
        <taxon>Metazoa</taxon>
        <taxon>Ecdysozoa</taxon>
        <taxon>Arthropoda</taxon>
        <taxon>Crustacea</taxon>
        <taxon>Multicrustacea</taxon>
        <taxon>Hexanauplia</taxon>
        <taxon>Copepoda</taxon>
        <taxon>Harpacticoida</taxon>
        <taxon>Harpacticidae</taxon>
        <taxon>Tigriopus</taxon>
    </lineage>
</organism>
<feature type="compositionally biased region" description="Polar residues" evidence="2">
    <location>
        <begin position="850"/>
        <end position="862"/>
    </location>
</feature>
<dbReference type="Gene3D" id="1.20.1270.60">
    <property type="entry name" value="Arfaptin homology (AH) domain/BAR domain"/>
    <property type="match status" value="1"/>
</dbReference>
<dbReference type="PANTHER" id="PTHR12552:SF1">
    <property type="entry name" value="RHO GTPASE-ACTIVATING PROTEIN GRAF"/>
    <property type="match status" value="1"/>
</dbReference>
<proteinExistence type="predicted"/>
<dbReference type="GO" id="GO:0007165">
    <property type="term" value="P:signal transduction"/>
    <property type="evidence" value="ECO:0007669"/>
    <property type="project" value="InterPro"/>
</dbReference>
<dbReference type="InterPro" id="IPR000198">
    <property type="entry name" value="RhoGAP_dom"/>
</dbReference>
<dbReference type="EMBL" id="VCGU01000010">
    <property type="protein sequence ID" value="TRY69561.1"/>
    <property type="molecule type" value="Genomic_DNA"/>
</dbReference>
<evidence type="ECO:0000313" key="5">
    <source>
        <dbReference type="Proteomes" id="UP000318571"/>
    </source>
</evidence>
<feature type="compositionally biased region" description="Polar residues" evidence="2">
    <location>
        <begin position="984"/>
        <end position="998"/>
    </location>
</feature>
<dbReference type="InterPro" id="IPR047234">
    <property type="entry name" value="GRAF_fam"/>
</dbReference>
<dbReference type="SUPFAM" id="SSF50729">
    <property type="entry name" value="PH domain-like"/>
    <property type="match status" value="1"/>
</dbReference>
<dbReference type="SUPFAM" id="SSF48350">
    <property type="entry name" value="GTPase activation domain, GAP"/>
    <property type="match status" value="1"/>
</dbReference>
<feature type="region of interest" description="Disordered" evidence="2">
    <location>
        <begin position="666"/>
        <end position="760"/>
    </location>
</feature>
<dbReference type="Pfam" id="PF16746">
    <property type="entry name" value="BAR_3"/>
    <property type="match status" value="1"/>
</dbReference>
<dbReference type="PROSITE" id="PS50238">
    <property type="entry name" value="RHOGAP"/>
    <property type="match status" value="1"/>
</dbReference>
<dbReference type="Proteomes" id="UP000318571">
    <property type="component" value="Chromosome 1"/>
</dbReference>
<dbReference type="InterPro" id="IPR004148">
    <property type="entry name" value="BAR_dom"/>
</dbReference>
<dbReference type="PANTHER" id="PTHR12552">
    <property type="entry name" value="OLIGOPHRENIN 1"/>
    <property type="match status" value="1"/>
</dbReference>
<dbReference type="STRING" id="6832.A0A553NVV4"/>
<name>A0A553NVV4_TIGCA</name>
<feature type="region of interest" description="Disordered" evidence="2">
    <location>
        <begin position="850"/>
        <end position="872"/>
    </location>
</feature>
<dbReference type="GO" id="GO:0005737">
    <property type="term" value="C:cytoplasm"/>
    <property type="evidence" value="ECO:0007669"/>
    <property type="project" value="InterPro"/>
</dbReference>
<protein>
    <recommendedName>
        <fullName evidence="3">Rho-GAP domain-containing protein</fullName>
    </recommendedName>
</protein>
<feature type="compositionally biased region" description="Polar residues" evidence="2">
    <location>
        <begin position="920"/>
        <end position="932"/>
    </location>
</feature>
<keyword evidence="5" id="KW-1185">Reference proteome</keyword>
<feature type="region of interest" description="Disordered" evidence="2">
    <location>
        <begin position="1055"/>
        <end position="1237"/>
    </location>
</feature>
<gene>
    <name evidence="4" type="ORF">TCAL_05064</name>
</gene>
<accession>A0A553NVV4</accession>
<dbReference type="Gene3D" id="1.10.555.10">
    <property type="entry name" value="Rho GTPase activation protein"/>
    <property type="match status" value="1"/>
</dbReference>
<feature type="compositionally biased region" description="Low complexity" evidence="2">
    <location>
        <begin position="722"/>
        <end position="735"/>
    </location>
</feature>
<feature type="region of interest" description="Disordered" evidence="2">
    <location>
        <begin position="774"/>
        <end position="828"/>
    </location>
</feature>
<evidence type="ECO:0000259" key="3">
    <source>
        <dbReference type="PROSITE" id="PS50238"/>
    </source>
</evidence>
<feature type="compositionally biased region" description="Acidic residues" evidence="2">
    <location>
        <begin position="1146"/>
        <end position="1156"/>
    </location>
</feature>
<dbReference type="FunFam" id="1.20.1270.60:FF:000001">
    <property type="entry name" value="Rho GTPase-activating protein 26"/>
    <property type="match status" value="1"/>
</dbReference>
<dbReference type="SUPFAM" id="SSF103657">
    <property type="entry name" value="BAR/IMD domain-like"/>
    <property type="match status" value="1"/>
</dbReference>
<feature type="compositionally biased region" description="Low complexity" evidence="2">
    <location>
        <begin position="943"/>
        <end position="967"/>
    </location>
</feature>
<dbReference type="SMART" id="SM00324">
    <property type="entry name" value="RhoGAP"/>
    <property type="match status" value="1"/>
</dbReference>
<dbReference type="GO" id="GO:0005096">
    <property type="term" value="F:GTPase activator activity"/>
    <property type="evidence" value="ECO:0007669"/>
    <property type="project" value="UniProtKB-KW"/>
</dbReference>
<dbReference type="InterPro" id="IPR027267">
    <property type="entry name" value="AH/BAR_dom_sf"/>
</dbReference>
<comment type="caution">
    <text evidence="4">The sequence shown here is derived from an EMBL/GenBank/DDBJ whole genome shotgun (WGS) entry which is preliminary data.</text>
</comment>
<feature type="compositionally biased region" description="Polar residues" evidence="2">
    <location>
        <begin position="1121"/>
        <end position="1141"/>
    </location>
</feature>
<dbReference type="Pfam" id="PF00620">
    <property type="entry name" value="RhoGAP"/>
    <property type="match status" value="1"/>
</dbReference>
<sequence length="1302" mass="146283">MGLLALEFSDCLLDSPYFRENLKAHERQLDQSSNNIKDIVKDIQDVMEAGKTLSKAKRNLANSLADCRLECIGSKLTHDEIVISNSMRELGRFFLSCEDEMDRMLDQAQEKFVAPLESFRKEQIGSVKKKRKEFEKHTAKFCAAQDRYAGLSSKKEESLAEAAEIVRQERKSLNGASLEYVYLMHVVQERKKFEFVEGILGFMQAWTMYYKHGHSVTSDFAHYMMDLKSRVQKTRENFSPTIERYDDLKEKMRVASHDPGLLNRMYTRQGYLYVQNKKTNIKIGSQWTKYFCQYQAQPKQLIMIPYNQLTGKITTTETIRVHECQCKDETGEKFRFIVTGDDLSEQQSFTISVDSDPKRKGLTAKEKTYNYFNSRRMTPGFYLEEITFSKSRQVIKVMEMRECVEGTEHSGLLYRYGPGQVITHTFQAMSDYERKQWVEAMGGTWPNVNSLQRIKADSVEDNLNSLAFVFLKDCLRELEARGLSDHGLYRVGGVVSKVKKLLALGLEPSSSGEPRPLDLSDPKQWESKTIASAIKQYFRDLSKPLMTHHLYQSFVETVKHENEEDRLEDIQRVLHSLPTANREILKVLIRHLHKVACNSDKNLMTASNLGVCFGPTLLRPKEETVASIMDIKFCNEVVELLIHNCDRFFLQQSHHHNAVNDAVSSSSLLSSEPNQAGLVPLAHNGQNNRRKSSSSSNSSPSSQRQTTANLSPPDGAEVAARSSSTSMNGSSPSISASKDEPDSSRGSYHKRTKSFSSVSHWSIRSLPDEIREFRNKSVTPTLPQKSFTNDRPRSKSHQHHEPLTPTPLIEKQRSLPPASPSYESSSNQDDLMASLEMMNTLAADLPATNASPLTRESSSSSGHPPPINASNYCPLRRSRTIQASHSPTLSTHREIHKKPPLPKLSLSSSSSSSNPVLEDSTFSFTTGVDSPSNQQQHHHRYPHNQQQPQQQHQNHHISSSHNNCISSDSGSPKTTRYLPGSRNYFDTTSSNLLTNEGGSPNDEGSGPGLGMSNHRPTKHTEALFSATNPPTIPTRKYHTIFVSESALKDHLAKIEGKSSSAQMDTRMMNKISSPSPTGDSGIAGSPPVKPKQSDNLSSQEQESDIDAVSIISSALSVESDTSTSKGSKYENTGCLSQTQPHFSEDRDGDDEAEDETESIKEQKRKSVKSETSSIELDSSDEDSSNNSNHNQNPHALPPPHYQKQHQHQQQRQQQQAEESNSEDDGPQPSGQPHSDLIVVRTCTKVPSEPLTRAHIRSPRKLNVHLQSARYRDSGPYDNVFDDEWTDKTELSQILTHGQTSNV</sequence>
<evidence type="ECO:0000256" key="1">
    <source>
        <dbReference type="ARBA" id="ARBA00022468"/>
    </source>
</evidence>
<feature type="compositionally biased region" description="Low complexity" evidence="2">
    <location>
        <begin position="693"/>
        <end position="705"/>
    </location>
</feature>